<dbReference type="Pfam" id="PF03924">
    <property type="entry name" value="CHASE"/>
    <property type="match status" value="1"/>
</dbReference>
<dbReference type="SUPFAM" id="SSF55785">
    <property type="entry name" value="PYP-like sensor domain (PAS domain)"/>
    <property type="match status" value="1"/>
</dbReference>
<dbReference type="NCBIfam" id="TIGR00254">
    <property type="entry name" value="GGDEF"/>
    <property type="match status" value="1"/>
</dbReference>
<dbReference type="SMART" id="SM00091">
    <property type="entry name" value="PAS"/>
    <property type="match status" value="1"/>
</dbReference>
<evidence type="ECO:0000259" key="10">
    <source>
        <dbReference type="PROSITE" id="PS50887"/>
    </source>
</evidence>
<dbReference type="RefSeq" id="WP_126012311.1">
    <property type="nucleotide sequence ID" value="NZ_CP032509.1"/>
</dbReference>
<dbReference type="CDD" id="cd01948">
    <property type="entry name" value="EAL"/>
    <property type="match status" value="1"/>
</dbReference>
<keyword evidence="4 6" id="KW-0472">Membrane</keyword>
<dbReference type="Gene3D" id="3.30.450.350">
    <property type="entry name" value="CHASE domain"/>
    <property type="match status" value="1"/>
</dbReference>
<feature type="domain" description="GGDEF" evidence="10">
    <location>
        <begin position="484"/>
        <end position="617"/>
    </location>
</feature>
<dbReference type="InterPro" id="IPR043128">
    <property type="entry name" value="Rev_trsase/Diguanyl_cyclase"/>
</dbReference>
<evidence type="ECO:0000256" key="4">
    <source>
        <dbReference type="ARBA" id="ARBA00023136"/>
    </source>
</evidence>
<dbReference type="PROSITE" id="PS50887">
    <property type="entry name" value="GGDEF"/>
    <property type="match status" value="1"/>
</dbReference>
<evidence type="ECO:0000256" key="2">
    <source>
        <dbReference type="ARBA" id="ARBA00022692"/>
    </source>
</evidence>
<keyword evidence="2 6" id="KW-0812">Transmembrane</keyword>
<dbReference type="InterPro" id="IPR052155">
    <property type="entry name" value="Biofilm_reg_signaling"/>
</dbReference>
<dbReference type="Pfam" id="PF00990">
    <property type="entry name" value="GGDEF"/>
    <property type="match status" value="1"/>
</dbReference>
<dbReference type="SMART" id="SM00267">
    <property type="entry name" value="GGDEF"/>
    <property type="match status" value="1"/>
</dbReference>
<dbReference type="SMART" id="SM00052">
    <property type="entry name" value="EAL"/>
    <property type="match status" value="1"/>
</dbReference>
<dbReference type="PROSITE" id="PS50883">
    <property type="entry name" value="EAL"/>
    <property type="match status" value="1"/>
</dbReference>
<feature type="domain" description="PAS" evidence="7">
    <location>
        <begin position="308"/>
        <end position="380"/>
    </location>
</feature>
<evidence type="ECO:0000313" key="11">
    <source>
        <dbReference type="EMBL" id="AZN73403.1"/>
    </source>
</evidence>
<dbReference type="Pfam" id="PF00563">
    <property type="entry name" value="EAL"/>
    <property type="match status" value="1"/>
</dbReference>
<accession>A0A3Q8XR83</accession>
<feature type="coiled-coil region" evidence="5">
    <location>
        <begin position="429"/>
        <end position="456"/>
    </location>
</feature>
<dbReference type="CDD" id="cd00130">
    <property type="entry name" value="PAS"/>
    <property type="match status" value="1"/>
</dbReference>
<evidence type="ECO:0000256" key="6">
    <source>
        <dbReference type="SAM" id="Phobius"/>
    </source>
</evidence>
<evidence type="ECO:0000259" key="8">
    <source>
        <dbReference type="PROSITE" id="PS50839"/>
    </source>
</evidence>
<protein>
    <submittedName>
        <fullName evidence="11">EAL domain-containing protein</fullName>
    </submittedName>
</protein>
<keyword evidence="5" id="KW-0175">Coiled coil</keyword>
<feature type="transmembrane region" description="Helical" evidence="6">
    <location>
        <begin position="264"/>
        <end position="283"/>
    </location>
</feature>
<evidence type="ECO:0000256" key="3">
    <source>
        <dbReference type="ARBA" id="ARBA00022989"/>
    </source>
</evidence>
<dbReference type="InterPro" id="IPR013655">
    <property type="entry name" value="PAS_fold_3"/>
</dbReference>
<dbReference type="EMBL" id="CP032509">
    <property type="protein sequence ID" value="AZN73403.1"/>
    <property type="molecule type" value="Genomic_DNA"/>
</dbReference>
<organism evidence="11 12">
    <name type="scientific">Georhizobium profundi</name>
    <dbReference type="NCBI Taxonomy" id="2341112"/>
    <lineage>
        <taxon>Bacteria</taxon>
        <taxon>Pseudomonadati</taxon>
        <taxon>Pseudomonadota</taxon>
        <taxon>Alphaproteobacteria</taxon>
        <taxon>Hyphomicrobiales</taxon>
        <taxon>Rhizobiaceae</taxon>
        <taxon>Georhizobium</taxon>
    </lineage>
</organism>
<evidence type="ECO:0000313" key="12">
    <source>
        <dbReference type="Proteomes" id="UP000268192"/>
    </source>
</evidence>
<dbReference type="PANTHER" id="PTHR44757:SF2">
    <property type="entry name" value="BIOFILM ARCHITECTURE MAINTENANCE PROTEIN MBAA"/>
    <property type="match status" value="1"/>
</dbReference>
<evidence type="ECO:0000256" key="5">
    <source>
        <dbReference type="SAM" id="Coils"/>
    </source>
</evidence>
<dbReference type="PROSITE" id="PS50839">
    <property type="entry name" value="CHASE"/>
    <property type="match status" value="1"/>
</dbReference>
<dbReference type="SUPFAM" id="SSF141868">
    <property type="entry name" value="EAL domain-like"/>
    <property type="match status" value="1"/>
</dbReference>
<dbReference type="InterPro" id="IPR029787">
    <property type="entry name" value="Nucleotide_cyclase"/>
</dbReference>
<dbReference type="Gene3D" id="3.30.450.20">
    <property type="entry name" value="PAS domain"/>
    <property type="match status" value="1"/>
</dbReference>
<dbReference type="Proteomes" id="UP000268192">
    <property type="component" value="Chromosome"/>
</dbReference>
<dbReference type="GO" id="GO:0003824">
    <property type="term" value="F:catalytic activity"/>
    <property type="evidence" value="ECO:0007669"/>
    <property type="project" value="UniProtKB-ARBA"/>
</dbReference>
<dbReference type="AlphaFoldDB" id="A0A3Q8XR83"/>
<gene>
    <name evidence="11" type="ORF">D5400_20825</name>
</gene>
<dbReference type="OrthoDB" id="9814202at2"/>
<evidence type="ECO:0000259" key="7">
    <source>
        <dbReference type="PROSITE" id="PS50112"/>
    </source>
</evidence>
<dbReference type="InterPro" id="IPR035919">
    <property type="entry name" value="EAL_sf"/>
</dbReference>
<dbReference type="Gene3D" id="3.30.70.270">
    <property type="match status" value="1"/>
</dbReference>
<name>A0A3Q8XR83_9HYPH</name>
<dbReference type="GO" id="GO:0007165">
    <property type="term" value="P:signal transduction"/>
    <property type="evidence" value="ECO:0007669"/>
    <property type="project" value="UniProtKB-ARBA"/>
</dbReference>
<dbReference type="InterPro" id="IPR042240">
    <property type="entry name" value="CHASE_sf"/>
</dbReference>
<feature type="domain" description="EAL" evidence="9">
    <location>
        <begin position="626"/>
        <end position="877"/>
    </location>
</feature>
<dbReference type="CDD" id="cd01949">
    <property type="entry name" value="GGDEF"/>
    <property type="match status" value="1"/>
</dbReference>
<feature type="domain" description="CHASE" evidence="8">
    <location>
        <begin position="109"/>
        <end position="249"/>
    </location>
</feature>
<sequence length="888" mass="97834">MGAWRAVGYRFKSSQFAAIVALAVLIAAGVYAEHQNNVVFMQKQRAEVAERLSVVRAKLEGGINANTQLVRGLVAVITSEPNMDQARFEQLAGELIDDNSQVRNIAAAPDLVITLMHPVQGNERAIGLDYRTLPAQRDAALRARDTGGLVLAGPVDLVQGGQGLIGRYPVFVQDDNGRRRFWGIVAAVLDLQALYAASGLTAELPIDIAIRGKDGLGDRGELFYGDAEILAQQPETMSVVLPTGQWVLSAVPNDGWATMPPNTWLIRAIFATASILIVVPIVMSGRLVDERQRHIQEMRRREEEMERLSHRLELALDASKIGIWEIDAKTGELYWDDRMKELYGIRPEDDINDFERWLDCIHPDDLEQATAAFRRVLDGGERYESEFRSGQSVSYCRHIRAIGSAYIHSNGGRRIVGVNWDVSADLELNARLKLARDLAEARTAALEEAKAQMEHNANHDPLTGLPNRRYLDRILSEGGDGGRLPSALIHLDLDRFKQINDTLGHAAGDETLRHAAGILRANVREQDFVARIGGDEFVIVTMGPTSAACLAALAMSIIEAMRQPFLYQSQDCRAGVSAGIALAAPGDRNGRQLLVNADIALYEAKSRGRNRYEFFTEALQTAVIAGKKTADEILRGLERDEFVAWYQPQFDATSLAVVGAEVLVRWQHPERGILPPAAFLDTAEDINVMAAIDQRVLDQAMFQLVRWRAQDIAVPRISVNVSSARLHDESLIDGLKQLSFKPGDLSFELLESTFLDDGKDIVAKNIAGLKDLGIDIEIDDFGTGYASIVSLVNLQPKRFKIDRQLIMPITKSETARNLVSSMIDIGRSLQIEVVAEGVETMEHVSILRRLGCSSLQGYVFARPMSGDDLSAYLAAYQREGNAEAMGAA</sequence>
<reference evidence="11 12" key="1">
    <citation type="submission" date="2018-09" db="EMBL/GenBank/DDBJ databases">
        <title>Marinorhizobium profundi gen. nov., sp. nov., isolated from a deep-sea sediment sample from the New Britain Trench and proposal of Marinorhizobiaceae fam. nov. in the order Rhizobiales of the class Alphaproteobacteria.</title>
        <authorList>
            <person name="Cao J."/>
        </authorList>
    </citation>
    <scope>NUCLEOTIDE SEQUENCE [LARGE SCALE GENOMIC DNA]</scope>
    <source>
        <strain evidence="11 12">WS11</strain>
    </source>
</reference>
<keyword evidence="12" id="KW-1185">Reference proteome</keyword>
<dbReference type="KEGG" id="abaw:D5400_20825"/>
<proteinExistence type="predicted"/>
<dbReference type="Gene3D" id="3.20.20.450">
    <property type="entry name" value="EAL domain"/>
    <property type="match status" value="1"/>
</dbReference>
<dbReference type="SMART" id="SM01079">
    <property type="entry name" value="CHASE"/>
    <property type="match status" value="1"/>
</dbReference>
<dbReference type="PANTHER" id="PTHR44757">
    <property type="entry name" value="DIGUANYLATE CYCLASE DGCP"/>
    <property type="match status" value="1"/>
</dbReference>
<evidence type="ECO:0000256" key="1">
    <source>
        <dbReference type="ARBA" id="ARBA00004370"/>
    </source>
</evidence>
<dbReference type="InterPro" id="IPR000160">
    <property type="entry name" value="GGDEF_dom"/>
</dbReference>
<dbReference type="InterPro" id="IPR000014">
    <property type="entry name" value="PAS"/>
</dbReference>
<dbReference type="GO" id="GO:0016020">
    <property type="term" value="C:membrane"/>
    <property type="evidence" value="ECO:0007669"/>
    <property type="project" value="UniProtKB-SubCell"/>
</dbReference>
<dbReference type="SUPFAM" id="SSF55073">
    <property type="entry name" value="Nucleotide cyclase"/>
    <property type="match status" value="1"/>
</dbReference>
<comment type="subcellular location">
    <subcellularLocation>
        <location evidence="1">Membrane</location>
    </subcellularLocation>
</comment>
<dbReference type="InterPro" id="IPR035965">
    <property type="entry name" value="PAS-like_dom_sf"/>
</dbReference>
<keyword evidence="3 6" id="KW-1133">Transmembrane helix</keyword>
<evidence type="ECO:0000259" key="9">
    <source>
        <dbReference type="PROSITE" id="PS50883"/>
    </source>
</evidence>
<dbReference type="InterPro" id="IPR001633">
    <property type="entry name" value="EAL_dom"/>
</dbReference>
<feature type="coiled-coil region" evidence="5">
    <location>
        <begin position="288"/>
        <end position="318"/>
    </location>
</feature>
<dbReference type="InterPro" id="IPR006189">
    <property type="entry name" value="CHASE_dom"/>
</dbReference>
<dbReference type="PROSITE" id="PS50112">
    <property type="entry name" value="PAS"/>
    <property type="match status" value="1"/>
</dbReference>
<dbReference type="Pfam" id="PF08447">
    <property type="entry name" value="PAS_3"/>
    <property type="match status" value="1"/>
</dbReference>